<dbReference type="InterPro" id="IPR011250">
    <property type="entry name" value="OMP/PagP_B-barrel"/>
</dbReference>
<gene>
    <name evidence="4" type="ORF">ABTW24_19395</name>
    <name evidence="5" type="ORF">NCTC11429_02866</name>
</gene>
<evidence type="ECO:0000313" key="4">
    <source>
        <dbReference type="EMBL" id="MEZ0453765.1"/>
    </source>
</evidence>
<feature type="domain" description="Outer membrane protein beta-barrel" evidence="3">
    <location>
        <begin position="7"/>
        <end position="176"/>
    </location>
</feature>
<evidence type="ECO:0000313" key="5">
    <source>
        <dbReference type="EMBL" id="VTR43454.1"/>
    </source>
</evidence>
<dbReference type="KEGG" id="stha:NCTC11429_02866"/>
<feature type="signal peptide" evidence="2">
    <location>
        <begin position="1"/>
        <end position="20"/>
    </location>
</feature>
<feature type="chain" id="PRO_5020874456" evidence="2">
    <location>
        <begin position="21"/>
        <end position="178"/>
    </location>
</feature>
<organism evidence="5 6">
    <name type="scientific">Sphingobacterium thalpophilum</name>
    <dbReference type="NCBI Taxonomy" id="259"/>
    <lineage>
        <taxon>Bacteria</taxon>
        <taxon>Pseudomonadati</taxon>
        <taxon>Bacteroidota</taxon>
        <taxon>Sphingobacteriia</taxon>
        <taxon>Sphingobacteriales</taxon>
        <taxon>Sphingobacteriaceae</taxon>
        <taxon>Sphingobacterium</taxon>
    </lineage>
</organism>
<evidence type="ECO:0000256" key="2">
    <source>
        <dbReference type="SAM" id="SignalP"/>
    </source>
</evidence>
<keyword evidence="7" id="KW-1185">Reference proteome</keyword>
<dbReference type="STRING" id="1123265.GCA_000686625_01961"/>
<dbReference type="Proteomes" id="UP001566204">
    <property type="component" value="Unassembled WGS sequence"/>
</dbReference>
<sequence>MKKTVLSLLLLAGLGMAANAQQGATNKISAGLELALPTGDNADVFSFGYGASVQGEFNIVKNLNLTANAGYLSFRLKKEIKDLLESFGEDTKGSGAIPLKAGAKYFFAGKFYGQAEVGAAISTDEDGGTAFSYAPGIGINLPISEKTIVDLGIRYENWRKDGIGSSFFGLRAAVAFGL</sequence>
<dbReference type="InterPro" id="IPR027385">
    <property type="entry name" value="Beta-barrel_OMP"/>
</dbReference>
<dbReference type="SUPFAM" id="SSF56925">
    <property type="entry name" value="OMPA-like"/>
    <property type="match status" value="1"/>
</dbReference>
<evidence type="ECO:0000313" key="6">
    <source>
        <dbReference type="Proteomes" id="UP000308196"/>
    </source>
</evidence>
<reference evidence="5 6" key="1">
    <citation type="submission" date="2019-05" db="EMBL/GenBank/DDBJ databases">
        <authorList>
            <consortium name="Pathogen Informatics"/>
        </authorList>
    </citation>
    <scope>NUCLEOTIDE SEQUENCE [LARGE SCALE GENOMIC DNA]</scope>
    <source>
        <strain evidence="5 6">NCTC11429</strain>
    </source>
</reference>
<reference evidence="4 7" key="2">
    <citation type="submission" date="2024-06" db="EMBL/GenBank/DDBJ databases">
        <title>Soil Sphingobacterium thalpophilum.</title>
        <authorList>
            <person name="Yang J."/>
            <person name="Li J."/>
        </authorList>
    </citation>
    <scope>NUCLEOTIDE SEQUENCE [LARGE SCALE GENOMIC DNA]</scope>
    <source>
        <strain evidence="4 7">22g91tb</strain>
    </source>
</reference>
<accession>A0A4U9VJE5</accession>
<proteinExistence type="predicted"/>
<evidence type="ECO:0000259" key="3">
    <source>
        <dbReference type="Pfam" id="PF13505"/>
    </source>
</evidence>
<dbReference type="RefSeq" id="WP_028072168.1">
    <property type="nucleotide sequence ID" value="NZ_JBEOQA010000002.1"/>
</dbReference>
<dbReference type="GeneID" id="78463563"/>
<evidence type="ECO:0000313" key="7">
    <source>
        <dbReference type="Proteomes" id="UP001566204"/>
    </source>
</evidence>
<protein>
    <submittedName>
        <fullName evidence="4">Outer membrane beta-barrel protein</fullName>
    </submittedName>
</protein>
<dbReference type="AlphaFoldDB" id="A0A4U9VJE5"/>
<name>A0A4U9VJE5_9SPHI</name>
<dbReference type="EMBL" id="LR590484">
    <property type="protein sequence ID" value="VTR43454.1"/>
    <property type="molecule type" value="Genomic_DNA"/>
</dbReference>
<dbReference type="EMBL" id="JBEOQB010000006">
    <property type="protein sequence ID" value="MEZ0453765.1"/>
    <property type="molecule type" value="Genomic_DNA"/>
</dbReference>
<dbReference type="Proteomes" id="UP000308196">
    <property type="component" value="Chromosome"/>
</dbReference>
<keyword evidence="1 2" id="KW-0732">Signal</keyword>
<evidence type="ECO:0000256" key="1">
    <source>
        <dbReference type="ARBA" id="ARBA00022729"/>
    </source>
</evidence>
<dbReference type="Pfam" id="PF13505">
    <property type="entry name" value="OMP_b-brl"/>
    <property type="match status" value="1"/>
</dbReference>